<keyword evidence="2" id="KW-1185">Reference proteome</keyword>
<dbReference type="OrthoDB" id="785439at2759"/>
<dbReference type="EMBL" id="JABCRI010000014">
    <property type="protein sequence ID" value="KAF8394213.1"/>
    <property type="molecule type" value="Genomic_DNA"/>
</dbReference>
<dbReference type="Proteomes" id="UP000655225">
    <property type="component" value="Unassembled WGS sequence"/>
</dbReference>
<organism evidence="1 2">
    <name type="scientific">Tetracentron sinense</name>
    <name type="common">Spur-leaf</name>
    <dbReference type="NCBI Taxonomy" id="13715"/>
    <lineage>
        <taxon>Eukaryota</taxon>
        <taxon>Viridiplantae</taxon>
        <taxon>Streptophyta</taxon>
        <taxon>Embryophyta</taxon>
        <taxon>Tracheophyta</taxon>
        <taxon>Spermatophyta</taxon>
        <taxon>Magnoliopsida</taxon>
        <taxon>Trochodendrales</taxon>
        <taxon>Trochodendraceae</taxon>
        <taxon>Tetracentron</taxon>
    </lineage>
</organism>
<name>A0A835D8C6_TETSI</name>
<comment type="caution">
    <text evidence="1">The sequence shown here is derived from an EMBL/GenBank/DDBJ whole genome shotgun (WGS) entry which is preliminary data.</text>
</comment>
<dbReference type="PANTHER" id="PTHR35719:SF2">
    <property type="entry name" value="ABC TRANSMEMBRANE TYPE-1 DOMAIN-CONTAINING PROTEIN"/>
    <property type="match status" value="1"/>
</dbReference>
<dbReference type="AlphaFoldDB" id="A0A835D8C6"/>
<accession>A0A835D8C6</accession>
<protein>
    <submittedName>
        <fullName evidence="1">Uncharacterized protein</fullName>
    </submittedName>
</protein>
<evidence type="ECO:0000313" key="2">
    <source>
        <dbReference type="Proteomes" id="UP000655225"/>
    </source>
</evidence>
<dbReference type="PANTHER" id="PTHR35719">
    <property type="entry name" value="OS01G0680600 PROTEIN"/>
    <property type="match status" value="1"/>
</dbReference>
<proteinExistence type="predicted"/>
<evidence type="ECO:0000313" key="1">
    <source>
        <dbReference type="EMBL" id="KAF8394213.1"/>
    </source>
</evidence>
<reference evidence="1 2" key="1">
    <citation type="submission" date="2020-04" db="EMBL/GenBank/DDBJ databases">
        <title>Plant Genome Project.</title>
        <authorList>
            <person name="Zhang R.-G."/>
        </authorList>
    </citation>
    <scope>NUCLEOTIDE SEQUENCE [LARGE SCALE GENOMIC DNA]</scope>
    <source>
        <strain evidence="1">YNK0</strain>
        <tissue evidence="1">Leaf</tissue>
    </source>
</reference>
<gene>
    <name evidence="1" type="ORF">HHK36_020420</name>
</gene>
<sequence>MEARLLSFPCSVATPSQPLRNPNFYLTRNPNLWSRFSCCSTRYRRGSSSDWDSNAETFRTDNFKFDFREDSLRDDDDETGFRSRRKRRNWWSDNSSEMDDWSEILEEASDNFWIFKLMPDRQMSHLAEHASYDTSSCGPALARLDLGLAILVMKTTIYKMLDIN</sequence>